<dbReference type="PROSITE" id="PS50883">
    <property type="entry name" value="EAL"/>
    <property type="match status" value="1"/>
</dbReference>
<keyword evidence="4" id="KW-1185">Reference proteome</keyword>
<dbReference type="SMART" id="SM00052">
    <property type="entry name" value="EAL"/>
    <property type="match status" value="1"/>
</dbReference>
<feature type="compositionally biased region" description="Polar residues" evidence="1">
    <location>
        <begin position="1"/>
        <end position="13"/>
    </location>
</feature>
<dbReference type="AlphaFoldDB" id="A0A919NFA0"/>
<gene>
    <name evidence="3" type="ORF">Asi03nite_72900</name>
</gene>
<dbReference type="CDD" id="cd01948">
    <property type="entry name" value="EAL"/>
    <property type="match status" value="1"/>
</dbReference>
<proteinExistence type="predicted"/>
<dbReference type="Gene3D" id="3.30.450.40">
    <property type="match status" value="1"/>
</dbReference>
<dbReference type="Proteomes" id="UP000629619">
    <property type="component" value="Unassembled WGS sequence"/>
</dbReference>
<dbReference type="SUPFAM" id="SSF141868">
    <property type="entry name" value="EAL domain-like"/>
    <property type="match status" value="1"/>
</dbReference>
<reference evidence="3" key="1">
    <citation type="submission" date="2021-01" db="EMBL/GenBank/DDBJ databases">
        <title>Whole genome shotgun sequence of Actinoplanes siamensis NBRC 109076.</title>
        <authorList>
            <person name="Komaki H."/>
            <person name="Tamura T."/>
        </authorList>
    </citation>
    <scope>NUCLEOTIDE SEQUENCE</scope>
    <source>
        <strain evidence="3">NBRC 109076</strain>
    </source>
</reference>
<protein>
    <recommendedName>
        <fullName evidence="2">EAL domain-containing protein</fullName>
    </recommendedName>
</protein>
<feature type="region of interest" description="Disordered" evidence="1">
    <location>
        <begin position="1"/>
        <end position="21"/>
    </location>
</feature>
<evidence type="ECO:0000313" key="4">
    <source>
        <dbReference type="Proteomes" id="UP000629619"/>
    </source>
</evidence>
<comment type="caution">
    <text evidence="3">The sequence shown here is derived from an EMBL/GenBank/DDBJ whole genome shotgun (WGS) entry which is preliminary data.</text>
</comment>
<dbReference type="InterPro" id="IPR029016">
    <property type="entry name" value="GAF-like_dom_sf"/>
</dbReference>
<dbReference type="InterPro" id="IPR035919">
    <property type="entry name" value="EAL_sf"/>
</dbReference>
<organism evidence="3 4">
    <name type="scientific">Actinoplanes siamensis</name>
    <dbReference type="NCBI Taxonomy" id="1223317"/>
    <lineage>
        <taxon>Bacteria</taxon>
        <taxon>Bacillati</taxon>
        <taxon>Actinomycetota</taxon>
        <taxon>Actinomycetes</taxon>
        <taxon>Micromonosporales</taxon>
        <taxon>Micromonosporaceae</taxon>
        <taxon>Actinoplanes</taxon>
    </lineage>
</organism>
<feature type="domain" description="EAL" evidence="2">
    <location>
        <begin position="169"/>
        <end position="399"/>
    </location>
</feature>
<name>A0A919NFA0_9ACTN</name>
<evidence type="ECO:0000259" key="2">
    <source>
        <dbReference type="PROSITE" id="PS50883"/>
    </source>
</evidence>
<dbReference type="Pfam" id="PF00563">
    <property type="entry name" value="EAL"/>
    <property type="match status" value="1"/>
</dbReference>
<dbReference type="SUPFAM" id="SSF55781">
    <property type="entry name" value="GAF domain-like"/>
    <property type="match status" value="1"/>
</dbReference>
<dbReference type="InterPro" id="IPR001633">
    <property type="entry name" value="EAL_dom"/>
</dbReference>
<dbReference type="InterPro" id="IPR050706">
    <property type="entry name" value="Cyclic-di-GMP_PDE-like"/>
</dbReference>
<evidence type="ECO:0000256" key="1">
    <source>
        <dbReference type="SAM" id="MobiDB-lite"/>
    </source>
</evidence>
<sequence length="399" mass="42625">MVRAAESTSATTTDRPDGTGLTEVDRLLDKVRDHLGVETAWVSAIGAEELRIWAATGAVAEMNLPLGGGADLLTSFCVRVLAGTLPDVVGDVRRNPVTRDLPAALDLAIGSYAGVPWRSPDGTTAGMLCCASRHPDPALDQQAVRYLGLIADLISDQMSGPLAAQRHTVASARRTVQDILDHCAVRMVFQPIVRLRNRTTVGYEALARFDAFAGPDRAFAAASLCGLDVPLELLALRQSLARLPDLPPDAWLAVNLSADALLDAEVLDTLLAHAGPRLNVEVTEHVQVSDYDQLTGALRALRQAGIRLSVDDAGAGFASLRHILRLRPDLIKLDISLVRDVDTDVVKTALARCLNDFATGIGAHLVAEGIETVQELDRLTEIGIAYGQGYHLARPADLP</sequence>
<dbReference type="PANTHER" id="PTHR33121:SF70">
    <property type="entry name" value="SIGNALING PROTEIN YKOW"/>
    <property type="match status" value="1"/>
</dbReference>
<dbReference type="EMBL" id="BOMW01000100">
    <property type="protein sequence ID" value="GIF09752.1"/>
    <property type="molecule type" value="Genomic_DNA"/>
</dbReference>
<evidence type="ECO:0000313" key="3">
    <source>
        <dbReference type="EMBL" id="GIF09752.1"/>
    </source>
</evidence>
<dbReference type="RefSeq" id="WP_203685040.1">
    <property type="nucleotide sequence ID" value="NZ_BOMW01000100.1"/>
</dbReference>
<dbReference type="GO" id="GO:0071111">
    <property type="term" value="F:cyclic-guanylate-specific phosphodiesterase activity"/>
    <property type="evidence" value="ECO:0007669"/>
    <property type="project" value="InterPro"/>
</dbReference>
<accession>A0A919NFA0</accession>
<dbReference type="PANTHER" id="PTHR33121">
    <property type="entry name" value="CYCLIC DI-GMP PHOSPHODIESTERASE PDEF"/>
    <property type="match status" value="1"/>
</dbReference>
<dbReference type="Gene3D" id="3.20.20.450">
    <property type="entry name" value="EAL domain"/>
    <property type="match status" value="1"/>
</dbReference>